<evidence type="ECO:0000313" key="2">
    <source>
        <dbReference type="Proteomes" id="UP000053881"/>
    </source>
</evidence>
<dbReference type="Gene3D" id="2.60.40.1180">
    <property type="entry name" value="Golgi alpha-mannosidase II"/>
    <property type="match status" value="1"/>
</dbReference>
<accession>A0A0Q9XU02</accession>
<dbReference type="AlphaFoldDB" id="A0A0Q9XU02"/>
<proteinExistence type="predicted"/>
<dbReference type="EMBL" id="LGPB01000113">
    <property type="protein sequence ID" value="KRG11734.1"/>
    <property type="molecule type" value="Genomic_DNA"/>
</dbReference>
<evidence type="ECO:0000313" key="1">
    <source>
        <dbReference type="EMBL" id="KRG11734.1"/>
    </source>
</evidence>
<sequence>MLFSDLDAFQFETRLAEVYETTLQKDLKRSELSIYKNGFKITLDEQSVTTIVIPNVEMK</sequence>
<reference evidence="1 2" key="1">
    <citation type="submission" date="2015-06" db="EMBL/GenBank/DDBJ databases">
        <title>Genome sequencing project of Bacillus galactosidilyticus PL133.</title>
        <authorList>
            <person name="Gaiero J."/>
            <person name="Nicol R."/>
            <person name="Habash M."/>
        </authorList>
    </citation>
    <scope>NUCLEOTIDE SEQUENCE [LARGE SCALE GENOMIC DNA]</scope>
    <source>
        <strain evidence="1 2">PL133</strain>
    </source>
</reference>
<comment type="caution">
    <text evidence="1">The sequence shown here is derived from an EMBL/GenBank/DDBJ whole genome shotgun (WGS) entry which is preliminary data.</text>
</comment>
<dbReference type="PATRIC" id="fig|217031.4.peg.5166"/>
<organism evidence="1 2">
    <name type="scientific">Lederbergia galactosidilytica</name>
    <dbReference type="NCBI Taxonomy" id="217031"/>
    <lineage>
        <taxon>Bacteria</taxon>
        <taxon>Bacillati</taxon>
        <taxon>Bacillota</taxon>
        <taxon>Bacilli</taxon>
        <taxon>Bacillales</taxon>
        <taxon>Bacillaceae</taxon>
        <taxon>Lederbergia</taxon>
    </lineage>
</organism>
<dbReference type="InterPro" id="IPR013780">
    <property type="entry name" value="Glyco_hydro_b"/>
</dbReference>
<protein>
    <submittedName>
        <fullName evidence="1">Uncharacterized protein</fullName>
    </submittedName>
</protein>
<dbReference type="Proteomes" id="UP000053881">
    <property type="component" value="Unassembled WGS sequence"/>
</dbReference>
<gene>
    <name evidence="1" type="ORF">ACA29_15240</name>
</gene>
<name>A0A0Q9XU02_9BACI</name>